<dbReference type="GO" id="GO:0046872">
    <property type="term" value="F:metal ion binding"/>
    <property type="evidence" value="ECO:0007669"/>
    <property type="project" value="UniProtKB-KW"/>
</dbReference>
<evidence type="ECO:0000259" key="4">
    <source>
        <dbReference type="Pfam" id="PF16656"/>
    </source>
</evidence>
<dbReference type="CDD" id="cd00063">
    <property type="entry name" value="FN3"/>
    <property type="match status" value="1"/>
</dbReference>
<gene>
    <name evidence="5" type="ORF">GCM10011489_38400</name>
</gene>
<dbReference type="InterPro" id="IPR050884">
    <property type="entry name" value="CNP_phosphodiesterase-III"/>
</dbReference>
<keyword evidence="3" id="KW-0378">Hydrolase</keyword>
<dbReference type="PANTHER" id="PTHR42988">
    <property type="entry name" value="PHOSPHOHYDROLASE"/>
    <property type="match status" value="1"/>
</dbReference>
<dbReference type="InterPro" id="IPR008963">
    <property type="entry name" value="Purple_acid_Pase-like_N"/>
</dbReference>
<evidence type="ECO:0000256" key="2">
    <source>
        <dbReference type="ARBA" id="ARBA00022729"/>
    </source>
</evidence>
<comment type="caution">
    <text evidence="5">The sequence shown here is derived from an EMBL/GenBank/DDBJ whole genome shotgun (WGS) entry which is preliminary data.</text>
</comment>
<reference evidence="5" key="1">
    <citation type="journal article" date="2014" name="Int. J. Syst. Evol. Microbiol.">
        <title>Complete genome sequence of Corynebacterium casei LMG S-19264T (=DSM 44701T), isolated from a smear-ripened cheese.</title>
        <authorList>
            <consortium name="US DOE Joint Genome Institute (JGI-PGF)"/>
            <person name="Walter F."/>
            <person name="Albersmeier A."/>
            <person name="Kalinowski J."/>
            <person name="Ruckert C."/>
        </authorList>
    </citation>
    <scope>NUCLEOTIDE SEQUENCE</scope>
    <source>
        <strain evidence="5">CGMCC 1.12827</strain>
    </source>
</reference>
<feature type="domain" description="Purple acid phosphatase N-terminal" evidence="4">
    <location>
        <begin position="8"/>
        <end position="89"/>
    </location>
</feature>
<dbReference type="EMBL" id="BMGC01000059">
    <property type="protein sequence ID" value="GGB47496.1"/>
    <property type="molecule type" value="Genomic_DNA"/>
</dbReference>
<dbReference type="AlphaFoldDB" id="A0A916TIW6"/>
<dbReference type="InterPro" id="IPR003961">
    <property type="entry name" value="FN3_dom"/>
</dbReference>
<dbReference type="InterPro" id="IPR029052">
    <property type="entry name" value="Metallo-depent_PP-like"/>
</dbReference>
<reference evidence="5" key="2">
    <citation type="submission" date="2020-09" db="EMBL/GenBank/DDBJ databases">
        <authorList>
            <person name="Sun Q."/>
            <person name="Zhou Y."/>
        </authorList>
    </citation>
    <scope>NUCLEOTIDE SEQUENCE</scope>
    <source>
        <strain evidence="5">CGMCC 1.12827</strain>
    </source>
</reference>
<evidence type="ECO:0000256" key="1">
    <source>
        <dbReference type="ARBA" id="ARBA00022723"/>
    </source>
</evidence>
<dbReference type="Pfam" id="PF16656">
    <property type="entry name" value="Pur_ac_phosph_N"/>
    <property type="match status" value="1"/>
</dbReference>
<evidence type="ECO:0000313" key="6">
    <source>
        <dbReference type="Proteomes" id="UP000621454"/>
    </source>
</evidence>
<name>A0A916TIW6_9ACTN</name>
<evidence type="ECO:0000256" key="3">
    <source>
        <dbReference type="ARBA" id="ARBA00022801"/>
    </source>
</evidence>
<protein>
    <recommendedName>
        <fullName evidence="4">Purple acid phosphatase N-terminal domain-containing protein</fullName>
    </recommendedName>
</protein>
<evidence type="ECO:0000313" key="5">
    <source>
        <dbReference type="EMBL" id="GGB47496.1"/>
    </source>
</evidence>
<dbReference type="RefSeq" id="WP_188588835.1">
    <property type="nucleotide sequence ID" value="NZ_BMGC01000059.1"/>
</dbReference>
<dbReference type="Gene3D" id="3.60.21.10">
    <property type="match status" value="1"/>
</dbReference>
<accession>A0A916TIW6</accession>
<keyword evidence="1" id="KW-0479">Metal-binding</keyword>
<proteinExistence type="predicted"/>
<dbReference type="GO" id="GO:0003993">
    <property type="term" value="F:acid phosphatase activity"/>
    <property type="evidence" value="ECO:0007669"/>
    <property type="project" value="InterPro"/>
</dbReference>
<keyword evidence="6" id="KW-1185">Reference proteome</keyword>
<dbReference type="Proteomes" id="UP000621454">
    <property type="component" value="Unassembled WGS sequence"/>
</dbReference>
<dbReference type="SUPFAM" id="SSF56300">
    <property type="entry name" value="Metallo-dependent phosphatases"/>
    <property type="match status" value="1"/>
</dbReference>
<keyword evidence="2" id="KW-0732">Signal</keyword>
<dbReference type="InterPro" id="IPR015914">
    <property type="entry name" value="PAPs_N"/>
</dbReference>
<sequence length="472" mass="50323">MYPQDLDLVTVTDTSFALTWFTASVPAAGIGGGEIRHLAVPADSVVRFGTAPDKLDRVARGTADVAYHHVEITGLQPGTTYYYRAESDGIAATPRRLPHLDVQALGAIVSRVRSGVAKPAELRAAAEQISIGSSEAASPGVVTTLTPPPGAHILTVALSNDMHVGETQSGLIVDGFPPPFGSLPGQPPYPETMASAMIADVARLGARVLILNGDLTAEAELLDVHAAHGFLEKFAPISSGGRLAGRAVLTSRGNHDRPHTGDEYRSCPPVAGTDHFDCLVESFPLPRQQMYTAHVNGIRLMGLDTAMLDAAGGTIEQPQFEAIEHELRSQPTRPTLVFGHHPVTDESAREAIAGQSFVLDRASAHRLERLYSAAPGVFLHHSGHTHRNRRTTSSIAPHVAFLEVAAIKEYPGGFTLVHIHEGGYMANFHKSSAPAAREWSQASSRQMFGLHPSVTLGGIGDRNFTVTRDVTS</sequence>
<dbReference type="PANTHER" id="PTHR42988:SF2">
    <property type="entry name" value="CYCLIC NUCLEOTIDE PHOSPHODIESTERASE CBUA0032-RELATED"/>
    <property type="match status" value="1"/>
</dbReference>
<organism evidence="5 6">
    <name type="scientific">Gordonia jinhuaensis</name>
    <dbReference type="NCBI Taxonomy" id="1517702"/>
    <lineage>
        <taxon>Bacteria</taxon>
        <taxon>Bacillati</taxon>
        <taxon>Actinomycetota</taxon>
        <taxon>Actinomycetes</taxon>
        <taxon>Mycobacteriales</taxon>
        <taxon>Gordoniaceae</taxon>
        <taxon>Gordonia</taxon>
    </lineage>
</organism>
<dbReference type="SUPFAM" id="SSF49363">
    <property type="entry name" value="Purple acid phosphatase, N-terminal domain"/>
    <property type="match status" value="1"/>
</dbReference>
<dbReference type="Gene3D" id="2.60.40.380">
    <property type="entry name" value="Purple acid phosphatase-like, N-terminal"/>
    <property type="match status" value="1"/>
</dbReference>